<feature type="binding site" evidence="6">
    <location>
        <position position="165"/>
    </location>
    <ligand>
        <name>substrate</name>
    </ligand>
</feature>
<dbReference type="InterPro" id="IPR012338">
    <property type="entry name" value="Beta-lactam/transpept-like"/>
</dbReference>
<comment type="catalytic activity">
    <reaction evidence="5 6">
        <text>L-glutamine + H2O = L-glutamate + NH4(+)</text>
        <dbReference type="Rhea" id="RHEA:15889"/>
        <dbReference type="ChEBI" id="CHEBI:15377"/>
        <dbReference type="ChEBI" id="CHEBI:28938"/>
        <dbReference type="ChEBI" id="CHEBI:29985"/>
        <dbReference type="ChEBI" id="CHEBI:58359"/>
        <dbReference type="EC" id="3.5.1.2"/>
    </reaction>
</comment>
<sequence length="305" mass="34168">MKDYNRLLDDILNTVNSVKHPGSVASYIPELAKIDPDKFGISLQFVNGETYNAGDYNERFSIQSISKVFTLSMAIQSIGDKVWDRVDVEPSGDPFNSLVQLEHEEGIPRNPFINSGAIVICDILLSELDNPKEEYLKFIHELNGSDKIKYNELIYKSEKSKGYRNIAMANFIKSFKNLDNDPEDVLDFYFYTCSIDMSCVELAWCFQLFAQHGKQAADGTLFLDPNQIKRINAIMLTCGFYDESGEFAFRVGLPGKSGVGGGIVAVHPGEYSIAVWSPKLNEKGNSAKGMHALELFTTHIEKSIF</sequence>
<dbReference type="SUPFAM" id="SSF56601">
    <property type="entry name" value="beta-lactamase/transpeptidase-like"/>
    <property type="match status" value="1"/>
</dbReference>
<dbReference type="FunFam" id="3.40.710.10:FF:000005">
    <property type="entry name" value="Glutaminase"/>
    <property type="match status" value="1"/>
</dbReference>
<feature type="binding site" evidence="6">
    <location>
        <position position="189"/>
    </location>
    <ligand>
        <name>substrate</name>
    </ligand>
</feature>
<dbReference type="Proteomes" id="UP001244443">
    <property type="component" value="Chromosome"/>
</dbReference>
<evidence type="ECO:0000256" key="5">
    <source>
        <dbReference type="ARBA" id="ARBA00049534"/>
    </source>
</evidence>
<evidence type="ECO:0000256" key="3">
    <source>
        <dbReference type="ARBA" id="ARBA00012918"/>
    </source>
</evidence>
<evidence type="ECO:0000313" key="8">
    <source>
        <dbReference type="Proteomes" id="UP001244443"/>
    </source>
</evidence>
<dbReference type="InterPro" id="IPR015868">
    <property type="entry name" value="Glutaminase"/>
</dbReference>
<feature type="binding site" evidence="6">
    <location>
        <position position="114"/>
    </location>
    <ligand>
        <name>substrate</name>
    </ligand>
</feature>
<dbReference type="GO" id="GO:0006543">
    <property type="term" value="P:L-glutamine catabolic process"/>
    <property type="evidence" value="ECO:0007669"/>
    <property type="project" value="TreeGrafter"/>
</dbReference>
<dbReference type="NCBIfam" id="NF002132">
    <property type="entry name" value="PRK00971.1-1"/>
    <property type="match status" value="1"/>
</dbReference>
<dbReference type="NCBIfam" id="NF002133">
    <property type="entry name" value="PRK00971.1-2"/>
    <property type="match status" value="1"/>
</dbReference>
<accession>A0AA51R6A7</accession>
<dbReference type="HAMAP" id="MF_00313">
    <property type="entry name" value="Glutaminase"/>
    <property type="match status" value="1"/>
</dbReference>
<dbReference type="EC" id="3.5.1.2" evidence="3 6"/>
<comment type="subunit">
    <text evidence="2 6">Homotetramer.</text>
</comment>
<dbReference type="NCBIfam" id="TIGR03814">
    <property type="entry name" value="Gln_ase"/>
    <property type="match status" value="1"/>
</dbReference>
<evidence type="ECO:0000256" key="6">
    <source>
        <dbReference type="HAMAP-Rule" id="MF_00313"/>
    </source>
</evidence>
<organism evidence="7 8">
    <name type="scientific">Marivirga arenosa</name>
    <dbReference type="NCBI Taxonomy" id="3059076"/>
    <lineage>
        <taxon>Bacteria</taxon>
        <taxon>Pseudomonadati</taxon>
        <taxon>Bacteroidota</taxon>
        <taxon>Cytophagia</taxon>
        <taxon>Cytophagales</taxon>
        <taxon>Marivirgaceae</taxon>
        <taxon>Marivirga</taxon>
    </lineage>
</organism>
<feature type="binding site" evidence="6">
    <location>
        <position position="259"/>
    </location>
    <ligand>
        <name>substrate</name>
    </ligand>
</feature>
<evidence type="ECO:0000256" key="2">
    <source>
        <dbReference type="ARBA" id="ARBA00011881"/>
    </source>
</evidence>
<dbReference type="Gene3D" id="3.40.710.10">
    <property type="entry name" value="DD-peptidase/beta-lactamase superfamily"/>
    <property type="match status" value="1"/>
</dbReference>
<protein>
    <recommendedName>
        <fullName evidence="3 6">Glutaminase</fullName>
        <ecNumber evidence="3 6">3.5.1.2</ecNumber>
    </recommendedName>
</protein>
<dbReference type="RefSeq" id="WP_308356319.1">
    <property type="nucleotide sequence ID" value="NZ_CP129970.2"/>
</dbReference>
<proteinExistence type="inferred from homology"/>
<feature type="binding site" evidence="6">
    <location>
        <position position="64"/>
    </location>
    <ligand>
        <name>substrate</name>
    </ligand>
</feature>
<feature type="binding site" evidence="6">
    <location>
        <position position="158"/>
    </location>
    <ligand>
        <name>substrate</name>
    </ligand>
</feature>
<keyword evidence="4 6" id="KW-0378">Hydrolase</keyword>
<gene>
    <name evidence="6" type="primary">glsA</name>
    <name evidence="7" type="ORF">QYS48_23135</name>
</gene>
<name>A0AA51R6A7_9BACT</name>
<dbReference type="EMBL" id="CP129970">
    <property type="protein sequence ID" value="WMN06472.1"/>
    <property type="molecule type" value="Genomic_DNA"/>
</dbReference>
<dbReference type="PANTHER" id="PTHR12544">
    <property type="entry name" value="GLUTAMINASE"/>
    <property type="match status" value="1"/>
</dbReference>
<evidence type="ECO:0000256" key="1">
    <source>
        <dbReference type="ARBA" id="ARBA00011076"/>
    </source>
</evidence>
<dbReference type="GO" id="GO:0004359">
    <property type="term" value="F:glutaminase activity"/>
    <property type="evidence" value="ECO:0007669"/>
    <property type="project" value="UniProtKB-UniRule"/>
</dbReference>
<dbReference type="AlphaFoldDB" id="A0AA51R6A7"/>
<evidence type="ECO:0000313" key="7">
    <source>
        <dbReference type="EMBL" id="WMN06472.1"/>
    </source>
</evidence>
<reference evidence="7" key="1">
    <citation type="submission" date="2023-08" db="EMBL/GenBank/DDBJ databases">
        <title>Comparative genomics and taxonomic characterization of three novel marine species of genus Marivirga.</title>
        <authorList>
            <person name="Muhammad N."/>
            <person name="Kim S.-G."/>
        </authorList>
    </citation>
    <scope>NUCLEOTIDE SEQUENCE [LARGE SCALE GENOMIC DNA]</scope>
    <source>
        <strain evidence="7">ABR2-2</strain>
    </source>
</reference>
<evidence type="ECO:0000256" key="4">
    <source>
        <dbReference type="ARBA" id="ARBA00022801"/>
    </source>
</evidence>
<dbReference type="Pfam" id="PF04960">
    <property type="entry name" value="Glutaminase"/>
    <property type="match status" value="1"/>
</dbReference>
<dbReference type="PANTHER" id="PTHR12544:SF29">
    <property type="entry name" value="GLUTAMINASE"/>
    <property type="match status" value="1"/>
</dbReference>
<keyword evidence="8" id="KW-1185">Reference proteome</keyword>
<feature type="binding site" evidence="6">
    <location>
        <position position="241"/>
    </location>
    <ligand>
        <name>substrate</name>
    </ligand>
</feature>
<comment type="similarity">
    <text evidence="1 6">Belongs to the glutaminase family.</text>
</comment>
<keyword evidence="6" id="KW-0007">Acetylation</keyword>
<dbReference type="GO" id="GO:0006537">
    <property type="term" value="P:glutamate biosynthetic process"/>
    <property type="evidence" value="ECO:0007669"/>
    <property type="project" value="TreeGrafter"/>
</dbReference>